<feature type="compositionally biased region" description="Polar residues" evidence="1">
    <location>
        <begin position="1"/>
        <end position="27"/>
    </location>
</feature>
<dbReference type="AlphaFoldDB" id="K9WQ86"/>
<dbReference type="KEGG" id="mic:Mic7113_6113"/>
<feature type="compositionally biased region" description="Low complexity" evidence="1">
    <location>
        <begin position="214"/>
        <end position="229"/>
    </location>
</feature>
<dbReference type="eggNOG" id="COG5373">
    <property type="taxonomic scope" value="Bacteria"/>
</dbReference>
<dbReference type="RefSeq" id="WP_015185836.1">
    <property type="nucleotide sequence ID" value="NC_019738.1"/>
</dbReference>
<name>K9WQ86_9CYAN</name>
<feature type="compositionally biased region" description="Polar residues" evidence="1">
    <location>
        <begin position="230"/>
        <end position="247"/>
    </location>
</feature>
<keyword evidence="2" id="KW-1133">Transmembrane helix</keyword>
<proteinExistence type="predicted"/>
<feature type="transmembrane region" description="Helical" evidence="2">
    <location>
        <begin position="66"/>
        <end position="87"/>
    </location>
</feature>
<protein>
    <submittedName>
        <fullName evidence="3">Uncharacterized protein</fullName>
    </submittedName>
</protein>
<organism evidence="3 4">
    <name type="scientific">Allocoleopsis franciscana PCC 7113</name>
    <dbReference type="NCBI Taxonomy" id="1173027"/>
    <lineage>
        <taxon>Bacteria</taxon>
        <taxon>Bacillati</taxon>
        <taxon>Cyanobacteriota</taxon>
        <taxon>Cyanophyceae</taxon>
        <taxon>Coleofasciculales</taxon>
        <taxon>Coleofasciculaceae</taxon>
        <taxon>Allocoleopsis</taxon>
        <taxon>Allocoleopsis franciscana</taxon>
    </lineage>
</organism>
<sequence>MNNQHNHTPKNSSTHLQNGHNLNTPLETVNPDAVSYEEGYVHGRASERSLEHQEQQVRSEHSASRGLLLGMALTSLVGLVVGGIFYLNQREESPAPTPVLVPARPAPQQPNRETTIIERTTERIQPPSPINQEPPTTPPQSQPDIRIIVPNSGQQSAPSPQNTTPPTAPAQSQSQPVSPNPSLSQPNTSRGTSTTTQPNTTNQDSTAPSQQQIPTVTTPTEQPDTTNQTLSEPTQNQTQPDGSNSDQ</sequence>
<dbReference type="HOGENOM" id="CLU_1123528_0_0_3"/>
<dbReference type="Proteomes" id="UP000010471">
    <property type="component" value="Chromosome"/>
</dbReference>
<dbReference type="STRING" id="1173027.Mic7113_6113"/>
<evidence type="ECO:0000313" key="3">
    <source>
        <dbReference type="EMBL" id="AFZ21707.1"/>
    </source>
</evidence>
<keyword evidence="4" id="KW-1185">Reference proteome</keyword>
<evidence type="ECO:0000256" key="2">
    <source>
        <dbReference type="SAM" id="Phobius"/>
    </source>
</evidence>
<dbReference type="OrthoDB" id="427755at2"/>
<evidence type="ECO:0000313" key="4">
    <source>
        <dbReference type="Proteomes" id="UP000010471"/>
    </source>
</evidence>
<evidence type="ECO:0000256" key="1">
    <source>
        <dbReference type="SAM" id="MobiDB-lite"/>
    </source>
</evidence>
<feature type="compositionally biased region" description="Pro residues" evidence="1">
    <location>
        <begin position="95"/>
        <end position="108"/>
    </location>
</feature>
<accession>K9WQ86</accession>
<feature type="region of interest" description="Disordered" evidence="1">
    <location>
        <begin position="94"/>
        <end position="247"/>
    </location>
</feature>
<gene>
    <name evidence="3" type="ORF">Mic7113_6113</name>
</gene>
<dbReference type="EMBL" id="CP003630">
    <property type="protein sequence ID" value="AFZ21707.1"/>
    <property type="molecule type" value="Genomic_DNA"/>
</dbReference>
<keyword evidence="2" id="KW-0812">Transmembrane</keyword>
<keyword evidence="2" id="KW-0472">Membrane</keyword>
<feature type="compositionally biased region" description="Low complexity" evidence="1">
    <location>
        <begin position="154"/>
        <end position="206"/>
    </location>
</feature>
<reference evidence="3 4" key="1">
    <citation type="submission" date="2012-06" db="EMBL/GenBank/DDBJ databases">
        <title>Finished chromosome of genome of Microcoleus sp. PCC 7113.</title>
        <authorList>
            <consortium name="US DOE Joint Genome Institute"/>
            <person name="Gugger M."/>
            <person name="Coursin T."/>
            <person name="Rippka R."/>
            <person name="Tandeau De Marsac N."/>
            <person name="Huntemann M."/>
            <person name="Wei C.-L."/>
            <person name="Han J."/>
            <person name="Detter J.C."/>
            <person name="Han C."/>
            <person name="Tapia R."/>
            <person name="Chen A."/>
            <person name="Kyrpides N."/>
            <person name="Mavromatis K."/>
            <person name="Markowitz V."/>
            <person name="Szeto E."/>
            <person name="Ivanova N."/>
            <person name="Pagani I."/>
            <person name="Pati A."/>
            <person name="Goodwin L."/>
            <person name="Nordberg H.P."/>
            <person name="Cantor M.N."/>
            <person name="Hua S.X."/>
            <person name="Woyke T."/>
            <person name="Kerfeld C.A."/>
        </authorList>
    </citation>
    <scope>NUCLEOTIDE SEQUENCE [LARGE SCALE GENOMIC DNA]</scope>
    <source>
        <strain evidence="3 4">PCC 7113</strain>
    </source>
</reference>
<feature type="region of interest" description="Disordered" evidence="1">
    <location>
        <begin position="1"/>
        <end position="28"/>
    </location>
</feature>